<accession>A0A1G8FCT9</accession>
<organism evidence="1 2">
    <name type="scientific">Roseospirillum parvum</name>
    <dbReference type="NCBI Taxonomy" id="83401"/>
    <lineage>
        <taxon>Bacteria</taxon>
        <taxon>Pseudomonadati</taxon>
        <taxon>Pseudomonadota</taxon>
        <taxon>Alphaproteobacteria</taxon>
        <taxon>Rhodospirillales</taxon>
        <taxon>Rhodospirillaceae</taxon>
        <taxon>Roseospirillum</taxon>
    </lineage>
</organism>
<proteinExistence type="predicted"/>
<gene>
    <name evidence="1" type="ORF">SAMN05421742_11331</name>
</gene>
<evidence type="ECO:0000313" key="1">
    <source>
        <dbReference type="EMBL" id="SDH79903.1"/>
    </source>
</evidence>
<evidence type="ECO:0000313" key="2">
    <source>
        <dbReference type="Proteomes" id="UP000217076"/>
    </source>
</evidence>
<sequence length="509" mass="55295">MGDCRTLPLFVIGDSLSQGLISGTVSGADRGWPVWLAKALAAPDPQDPGWPTPLWPAGGLPVDLEAVFHRLESLARARRPDVWLAATAQVNDVLDQAETHYERGPGSTRRDRPGQWADDPPWWPNVASFGFMVADAWQVTPGLCQQLIGADRGLLSDGFLSGPSRPFHRSALRMLNPRLDAALDDHSQVVWLARHAEERGIRRVVCWLGANNAIAAASHLSIRPTPGEAGRDLAGLDHLARAARGWTVWSPADFAADYATLADHLEAAMRRNRDPHWRVYLGTLPHLTSAALLRGVGGRRVVEGVHHPEAWTWFPFGESFVADGGPHLCRDQGLFLDATIDAYNATIRHTARVLNAGLARPRWIVVETGAALDGAAWTRTGGRPRVALPRALRARTGPLDGRFFHAAPARRNGRRVARGGLVSLDGLHPTVIGHGLLADLFLQAMRTQGQAPPGAGIDWPAVVAADRLWTDPPRSLHLIRALRRLSGVILLTARALHHRAPGPTSTPRP</sequence>
<protein>
    <recommendedName>
        <fullName evidence="3">GDSL-like Lipase/Acylhydrolase family protein</fullName>
    </recommendedName>
</protein>
<dbReference type="InterPro" id="IPR036514">
    <property type="entry name" value="SGNH_hydro_sf"/>
</dbReference>
<name>A0A1G8FCT9_9PROT</name>
<dbReference type="AlphaFoldDB" id="A0A1G8FCT9"/>
<dbReference type="GO" id="GO:0016788">
    <property type="term" value="F:hydrolase activity, acting on ester bonds"/>
    <property type="evidence" value="ECO:0007669"/>
    <property type="project" value="UniProtKB-ARBA"/>
</dbReference>
<dbReference type="SUPFAM" id="SSF52266">
    <property type="entry name" value="SGNH hydrolase"/>
    <property type="match status" value="1"/>
</dbReference>
<dbReference type="EMBL" id="FNCV01000013">
    <property type="protein sequence ID" value="SDH79903.1"/>
    <property type="molecule type" value="Genomic_DNA"/>
</dbReference>
<reference evidence="2" key="1">
    <citation type="submission" date="2016-10" db="EMBL/GenBank/DDBJ databases">
        <authorList>
            <person name="Varghese N."/>
            <person name="Submissions S."/>
        </authorList>
    </citation>
    <scope>NUCLEOTIDE SEQUENCE [LARGE SCALE GENOMIC DNA]</scope>
    <source>
        <strain evidence="2">930I</strain>
    </source>
</reference>
<keyword evidence="2" id="KW-1185">Reference proteome</keyword>
<dbReference type="Gene3D" id="3.40.50.1110">
    <property type="entry name" value="SGNH hydrolase"/>
    <property type="match status" value="1"/>
</dbReference>
<evidence type="ECO:0008006" key="3">
    <source>
        <dbReference type="Google" id="ProtNLM"/>
    </source>
</evidence>
<dbReference type="Proteomes" id="UP000217076">
    <property type="component" value="Unassembled WGS sequence"/>
</dbReference>